<keyword evidence="2" id="KW-0472">Membrane</keyword>
<feature type="region of interest" description="Disordered" evidence="1">
    <location>
        <begin position="1149"/>
        <end position="1168"/>
    </location>
</feature>
<feature type="domain" description="DUF7507" evidence="6">
    <location>
        <begin position="372"/>
        <end position="468"/>
    </location>
</feature>
<dbReference type="Pfam" id="PF01345">
    <property type="entry name" value="DUF11"/>
    <property type="match status" value="1"/>
</dbReference>
<sequence length="1558" mass="157101">MRAVAVAGITAFAAALLVAPPAAAAPFSGLEATVFLAQDSPTQLKSSVQGDGELVFSNVGGVANRTYNAIGYNEQDNFLYAVSNAHIIRIHSNGAIEEVRSVPIGAHIGGFRDGTNDFWFTNGNRLFHTNVANPSASVPEVPLKGSFAGPDITWADGYFWSLGGGKISRLSTDGTVTSFTAPARVAAFMAGGSWTYGNGNIGFTDNTTGSIAQISVAAAGSANPSFTVVSVISGPPSGNNDATSSLGAPVDLELAKAFDESRVLVGGDGGFALTVTNHGPGVSSGYTVSDTMPTGLQNLVLPTGCTAAGAELTCSGGRLPAGESQTFRIGATVSPSQQPGTLTNSASVLGNEADPVSDNNDADDTITVDREALKIVKTAELDDQNGNGIPDVGETIDYGFVVTNLGSTTLEDVTVNDPHVVGLTPGTVSALLPGDTADFSAVHELTQADIDSGSIENTATATGTGEFGSVESPPSSVTVDAPAEPALQTVKRAALVDTNGNGAADEGEVIDYTVEVTNTGNVTMSDVSVDDPLITLSPDAIDIAPGETEEFTGSYTVQAADVAAGSVVNTATATGSTPTGDPIDSPPSTTTTETTRTGLSIVKSAEFDDTNGNDELDLGEEITYTFVVTNDGNVTLHDVVVDDPLVAGISPASADIPAGEQQVFTATYVVDSDDVAAGEVENTATVTGETGDGDPLPPVPSNTVTVPTTDPVTDWKLEKFAELNDTNGNGRADVGETIDYSFVATNTGTLPIFDVSISDPMVENITPSAADLVPGQRQTFTADAYEVTQEDVDSGEVHNEATGTAEDVDGDEVTPPPAEVTVPGVEHDPGMRSVKDAVLSDDNGNGVADVGEQISYTITVYNTGNVTLTDVQVSDPLAGALSPASVTELAPGASQVFTAVEAYTVTEDDVESGSVDNTATATGTPPSGPPVTSTSGTSTETVAPGLNVVKSASLNDGNGNGTADPGEVITYTFEVTNTGNTLLEDVVIDDPRVDSVSPASTDIDVNSGAVFTATYVVTEEDILSGDPISNTATATGTVPGGGEITSPPSTADVPPAPVSAGLTVDKSSSLNDANGNGVADLGETIEYTFQVDNTGNVTLSDVAVDDDRVTGLTPASATIPPGGTQVFTADPYTVTQADIDAGEVLNEATASGTAPGGDTVPSDPSTSTVDVVDPEPALVADKTAELDDANGNGVADEGEQIEYTIVLTNTGNVTLHDVSADDDMLTGITPASVASLAPTESATFTADPYTVTAADVDEGVVINLATGSGTTPGGDPITSPPDSVSTPTFDPGMLVEKHAQLEDTNGNGMADLGEQISYTFEVENTGNVAIDDVTVSDPRVTGITPASATLAVGGTLVFTADPYTVTEADILAGSLENTATASGTPDGGTPIQTPPSVVNVPPAPVAPGLDVAKAARIIDANGSGIAETGESIEYSITVTNTGNVTITDVVISDPKLTDITPSSIASLAPGETVTATAAPYVVTAADGARGSVANVASAQGTDPNGDPVGAQSPEVVTPTAGLAGTGSETPVALVGLAVMLLIGAGVLLIGRRRTAAHE</sequence>
<feature type="compositionally biased region" description="Low complexity" evidence="1">
    <location>
        <begin position="701"/>
        <end position="710"/>
    </location>
</feature>
<keyword evidence="2" id="KW-1133">Transmembrane helix</keyword>
<feature type="domain" description="DUF6923" evidence="5">
    <location>
        <begin position="35"/>
        <end position="246"/>
    </location>
</feature>
<feature type="domain" description="DUF7507" evidence="6">
    <location>
        <begin position="485"/>
        <end position="585"/>
    </location>
</feature>
<evidence type="ECO:0000313" key="8">
    <source>
        <dbReference type="Proteomes" id="UP001501591"/>
    </source>
</evidence>
<dbReference type="PANTHER" id="PTHR34819:SF3">
    <property type="entry name" value="CELL SURFACE PROTEIN"/>
    <property type="match status" value="1"/>
</dbReference>
<dbReference type="InterPro" id="IPR054215">
    <property type="entry name" value="DUF6923"/>
</dbReference>
<feature type="signal peptide" evidence="3">
    <location>
        <begin position="1"/>
        <end position="24"/>
    </location>
</feature>
<feature type="chain" id="PRO_5045594277" description="DUF11 domain-containing protein" evidence="3">
    <location>
        <begin position="25"/>
        <end position="1558"/>
    </location>
</feature>
<keyword evidence="2" id="KW-0812">Transmembrane</keyword>
<accession>A0ABP7N7L2</accession>
<dbReference type="PANTHER" id="PTHR34819">
    <property type="entry name" value="LARGE CYSTEINE-RICH PERIPLASMIC PROTEIN OMCB"/>
    <property type="match status" value="1"/>
</dbReference>
<feature type="domain" description="DUF7507" evidence="6">
    <location>
        <begin position="727"/>
        <end position="814"/>
    </location>
</feature>
<feature type="domain" description="DUF7507" evidence="6">
    <location>
        <begin position="598"/>
        <end position="695"/>
    </location>
</feature>
<keyword evidence="3" id="KW-0732">Signal</keyword>
<evidence type="ECO:0000259" key="5">
    <source>
        <dbReference type="Pfam" id="PF21959"/>
    </source>
</evidence>
<dbReference type="NCBIfam" id="TIGR01451">
    <property type="entry name" value="B_ant_repeat"/>
    <property type="match status" value="9"/>
</dbReference>
<dbReference type="InterPro" id="IPR047589">
    <property type="entry name" value="DUF11_rpt"/>
</dbReference>
<evidence type="ECO:0000256" key="1">
    <source>
        <dbReference type="SAM" id="MobiDB-lite"/>
    </source>
</evidence>
<feature type="region of interest" description="Disordered" evidence="1">
    <location>
        <begin position="908"/>
        <end position="941"/>
    </location>
</feature>
<feature type="compositionally biased region" description="Low complexity" evidence="1">
    <location>
        <begin position="576"/>
        <end position="599"/>
    </location>
</feature>
<dbReference type="Proteomes" id="UP001501591">
    <property type="component" value="Unassembled WGS sequence"/>
</dbReference>
<dbReference type="Pfam" id="PF21959">
    <property type="entry name" value="DUF6923"/>
    <property type="match status" value="1"/>
</dbReference>
<feature type="domain" description="DUF11" evidence="4">
    <location>
        <begin position="251"/>
        <end position="366"/>
    </location>
</feature>
<name>A0ABP7N7L2_9MICO</name>
<feature type="region of interest" description="Disordered" evidence="1">
    <location>
        <begin position="571"/>
        <end position="599"/>
    </location>
</feature>
<evidence type="ECO:0000259" key="6">
    <source>
        <dbReference type="Pfam" id="PF24346"/>
    </source>
</evidence>
<feature type="domain" description="DUF7507" evidence="6">
    <location>
        <begin position="1061"/>
        <end position="1162"/>
    </location>
</feature>
<dbReference type="InterPro" id="IPR051172">
    <property type="entry name" value="Chlamydia_OmcB"/>
</dbReference>
<dbReference type="InterPro" id="IPR006626">
    <property type="entry name" value="PbH1"/>
</dbReference>
<dbReference type="InterPro" id="IPR001434">
    <property type="entry name" value="OmcB-like_DUF11"/>
</dbReference>
<proteinExistence type="predicted"/>
<feature type="domain" description="DUF7507" evidence="6">
    <location>
        <begin position="1407"/>
        <end position="1509"/>
    </location>
</feature>
<feature type="domain" description="DUF7507" evidence="6">
    <location>
        <begin position="943"/>
        <end position="1046"/>
    </location>
</feature>
<gene>
    <name evidence="7" type="ORF">GCM10022383_16620</name>
</gene>
<feature type="domain" description="DUF7507" evidence="6">
    <location>
        <begin position="1176"/>
        <end position="1279"/>
    </location>
</feature>
<evidence type="ECO:0000256" key="3">
    <source>
        <dbReference type="SAM" id="SignalP"/>
    </source>
</evidence>
<evidence type="ECO:0000313" key="7">
    <source>
        <dbReference type="EMBL" id="GAA3939303.1"/>
    </source>
</evidence>
<feature type="region of interest" description="Disordered" evidence="1">
    <location>
        <begin position="1027"/>
        <end position="1071"/>
    </location>
</feature>
<dbReference type="Pfam" id="PF24346">
    <property type="entry name" value="DUF7507"/>
    <property type="match status" value="10"/>
</dbReference>
<dbReference type="EMBL" id="BAABCP010000001">
    <property type="protein sequence ID" value="GAA3939303.1"/>
    <property type="molecule type" value="Genomic_DNA"/>
</dbReference>
<feature type="region of interest" description="Disordered" evidence="1">
    <location>
        <begin position="685"/>
        <end position="710"/>
    </location>
</feature>
<evidence type="ECO:0000256" key="2">
    <source>
        <dbReference type="SAM" id="Phobius"/>
    </source>
</evidence>
<feature type="compositionally biased region" description="Low complexity" evidence="1">
    <location>
        <begin position="918"/>
        <end position="941"/>
    </location>
</feature>
<organism evidence="7 8">
    <name type="scientific">Microbacterium soli</name>
    <dbReference type="NCBI Taxonomy" id="446075"/>
    <lineage>
        <taxon>Bacteria</taxon>
        <taxon>Bacillati</taxon>
        <taxon>Actinomycetota</taxon>
        <taxon>Actinomycetes</taxon>
        <taxon>Micrococcales</taxon>
        <taxon>Microbacteriaceae</taxon>
        <taxon>Microbacterium</taxon>
    </lineage>
</organism>
<protein>
    <recommendedName>
        <fullName evidence="9">DUF11 domain-containing protein</fullName>
    </recommendedName>
</protein>
<comment type="caution">
    <text evidence="7">The sequence shown here is derived from an EMBL/GenBank/DDBJ whole genome shotgun (WGS) entry which is preliminary data.</text>
</comment>
<keyword evidence="8" id="KW-1185">Reference proteome</keyword>
<feature type="transmembrane region" description="Helical" evidence="2">
    <location>
        <begin position="1531"/>
        <end position="1550"/>
    </location>
</feature>
<reference evidence="8" key="1">
    <citation type="journal article" date="2019" name="Int. J. Syst. Evol. Microbiol.">
        <title>The Global Catalogue of Microorganisms (GCM) 10K type strain sequencing project: providing services to taxonomists for standard genome sequencing and annotation.</title>
        <authorList>
            <consortium name="The Broad Institute Genomics Platform"/>
            <consortium name="The Broad Institute Genome Sequencing Center for Infectious Disease"/>
            <person name="Wu L."/>
            <person name="Ma J."/>
        </authorList>
    </citation>
    <scope>NUCLEOTIDE SEQUENCE [LARGE SCALE GENOMIC DNA]</scope>
    <source>
        <strain evidence="8">JCM 17024</strain>
    </source>
</reference>
<dbReference type="InterPro" id="IPR055354">
    <property type="entry name" value="DUF7507"/>
</dbReference>
<feature type="domain" description="DUF7507" evidence="6">
    <location>
        <begin position="1291"/>
        <end position="1392"/>
    </location>
</feature>
<evidence type="ECO:0008006" key="9">
    <source>
        <dbReference type="Google" id="ProtNLM"/>
    </source>
</evidence>
<feature type="domain" description="DUF7507" evidence="6">
    <location>
        <begin position="829"/>
        <end position="933"/>
    </location>
</feature>
<dbReference type="SMART" id="SM00710">
    <property type="entry name" value="PbH1"/>
    <property type="match status" value="9"/>
</dbReference>
<evidence type="ECO:0000259" key="4">
    <source>
        <dbReference type="Pfam" id="PF01345"/>
    </source>
</evidence>